<feature type="non-terminal residue" evidence="1">
    <location>
        <position position="57"/>
    </location>
</feature>
<evidence type="ECO:0000313" key="2">
    <source>
        <dbReference type="Proteomes" id="UP000736335"/>
    </source>
</evidence>
<gene>
    <name evidence="1" type="ORF">BJ322DRAFT_979984</name>
</gene>
<name>A0A9P6HNE7_9AGAM</name>
<dbReference type="Gene3D" id="3.40.50.1820">
    <property type="entry name" value="alpha/beta hydrolase"/>
    <property type="match status" value="1"/>
</dbReference>
<reference evidence="1" key="1">
    <citation type="journal article" date="2020" name="Nat. Commun.">
        <title>Large-scale genome sequencing of mycorrhizal fungi provides insights into the early evolution of symbiotic traits.</title>
        <authorList>
            <person name="Miyauchi S."/>
            <person name="Kiss E."/>
            <person name="Kuo A."/>
            <person name="Drula E."/>
            <person name="Kohler A."/>
            <person name="Sanchez-Garcia M."/>
            <person name="Morin E."/>
            <person name="Andreopoulos B."/>
            <person name="Barry K.W."/>
            <person name="Bonito G."/>
            <person name="Buee M."/>
            <person name="Carver A."/>
            <person name="Chen C."/>
            <person name="Cichocki N."/>
            <person name="Clum A."/>
            <person name="Culley D."/>
            <person name="Crous P.W."/>
            <person name="Fauchery L."/>
            <person name="Girlanda M."/>
            <person name="Hayes R.D."/>
            <person name="Keri Z."/>
            <person name="LaButti K."/>
            <person name="Lipzen A."/>
            <person name="Lombard V."/>
            <person name="Magnuson J."/>
            <person name="Maillard F."/>
            <person name="Murat C."/>
            <person name="Nolan M."/>
            <person name="Ohm R.A."/>
            <person name="Pangilinan J."/>
            <person name="Pereira M.F."/>
            <person name="Perotto S."/>
            <person name="Peter M."/>
            <person name="Pfister S."/>
            <person name="Riley R."/>
            <person name="Sitrit Y."/>
            <person name="Stielow J.B."/>
            <person name="Szollosi G."/>
            <person name="Zifcakova L."/>
            <person name="Stursova M."/>
            <person name="Spatafora J.W."/>
            <person name="Tedersoo L."/>
            <person name="Vaario L.M."/>
            <person name="Yamada A."/>
            <person name="Yan M."/>
            <person name="Wang P."/>
            <person name="Xu J."/>
            <person name="Bruns T."/>
            <person name="Baldrian P."/>
            <person name="Vilgalys R."/>
            <person name="Dunand C."/>
            <person name="Henrissat B."/>
            <person name="Grigoriev I.V."/>
            <person name="Hibbett D."/>
            <person name="Nagy L.G."/>
            <person name="Martin F.M."/>
        </authorList>
    </citation>
    <scope>NUCLEOTIDE SEQUENCE</scope>
    <source>
        <strain evidence="1">UH-Tt-Lm1</strain>
    </source>
</reference>
<reference evidence="1" key="2">
    <citation type="submission" date="2020-11" db="EMBL/GenBank/DDBJ databases">
        <authorList>
            <consortium name="DOE Joint Genome Institute"/>
            <person name="Kuo A."/>
            <person name="Miyauchi S."/>
            <person name="Kiss E."/>
            <person name="Drula E."/>
            <person name="Kohler A."/>
            <person name="Sanchez-Garcia M."/>
            <person name="Andreopoulos B."/>
            <person name="Barry K.W."/>
            <person name="Bonito G."/>
            <person name="Buee M."/>
            <person name="Carver A."/>
            <person name="Chen C."/>
            <person name="Cichocki N."/>
            <person name="Clum A."/>
            <person name="Culley D."/>
            <person name="Crous P.W."/>
            <person name="Fauchery L."/>
            <person name="Girlanda M."/>
            <person name="Hayes R."/>
            <person name="Keri Z."/>
            <person name="Labutti K."/>
            <person name="Lipzen A."/>
            <person name="Lombard V."/>
            <person name="Magnuson J."/>
            <person name="Maillard F."/>
            <person name="Morin E."/>
            <person name="Murat C."/>
            <person name="Nolan M."/>
            <person name="Ohm R."/>
            <person name="Pangilinan J."/>
            <person name="Pereira M."/>
            <person name="Perotto S."/>
            <person name="Peter M."/>
            <person name="Riley R."/>
            <person name="Sitrit Y."/>
            <person name="Stielow B."/>
            <person name="Szollosi G."/>
            <person name="Zifcakova L."/>
            <person name="Stursova M."/>
            <person name="Spatafora J.W."/>
            <person name="Tedersoo L."/>
            <person name="Vaario L.-M."/>
            <person name="Yamada A."/>
            <person name="Yan M."/>
            <person name="Wang P."/>
            <person name="Xu J."/>
            <person name="Bruns T."/>
            <person name="Baldrian P."/>
            <person name="Vilgalys R."/>
            <person name="Henrissat B."/>
            <person name="Grigoriev I.V."/>
            <person name="Hibbett D."/>
            <person name="Nagy L.G."/>
            <person name="Martin F.M."/>
        </authorList>
    </citation>
    <scope>NUCLEOTIDE SEQUENCE</scope>
    <source>
        <strain evidence="1">UH-Tt-Lm1</strain>
    </source>
</reference>
<keyword evidence="2" id="KW-1185">Reference proteome</keyword>
<dbReference type="InterPro" id="IPR029058">
    <property type="entry name" value="AB_hydrolase_fold"/>
</dbReference>
<dbReference type="SUPFAM" id="SSF53474">
    <property type="entry name" value="alpha/beta-Hydrolases"/>
    <property type="match status" value="1"/>
</dbReference>
<dbReference type="OrthoDB" id="435520at2759"/>
<protein>
    <recommendedName>
        <fullName evidence="3">Alpha/beta hydrolase</fullName>
    </recommendedName>
</protein>
<feature type="non-terminal residue" evidence="1">
    <location>
        <position position="1"/>
    </location>
</feature>
<proteinExistence type="predicted"/>
<comment type="caution">
    <text evidence="1">The sequence shown here is derived from an EMBL/GenBank/DDBJ whole genome shotgun (WGS) entry which is preliminary data.</text>
</comment>
<dbReference type="Proteomes" id="UP000736335">
    <property type="component" value="Unassembled WGS sequence"/>
</dbReference>
<dbReference type="AlphaFoldDB" id="A0A9P6HNE7"/>
<organism evidence="1 2">
    <name type="scientific">Thelephora terrestris</name>
    <dbReference type="NCBI Taxonomy" id="56493"/>
    <lineage>
        <taxon>Eukaryota</taxon>
        <taxon>Fungi</taxon>
        <taxon>Dikarya</taxon>
        <taxon>Basidiomycota</taxon>
        <taxon>Agaricomycotina</taxon>
        <taxon>Agaricomycetes</taxon>
        <taxon>Thelephorales</taxon>
        <taxon>Thelephoraceae</taxon>
        <taxon>Thelephora</taxon>
    </lineage>
</organism>
<accession>A0A9P6HNE7</accession>
<evidence type="ECO:0008006" key="3">
    <source>
        <dbReference type="Google" id="ProtNLM"/>
    </source>
</evidence>
<sequence length="57" mass="6545">YPHTVAVWYGDKDERIAVSAMRWLEQTMGTERCKVEVVKGADHGLMYNTNVVLDVFD</sequence>
<dbReference type="EMBL" id="WIUZ02000002">
    <property type="protein sequence ID" value="KAF9791039.1"/>
    <property type="molecule type" value="Genomic_DNA"/>
</dbReference>
<evidence type="ECO:0000313" key="1">
    <source>
        <dbReference type="EMBL" id="KAF9791039.1"/>
    </source>
</evidence>